<organism evidence="1 2">
    <name type="scientific">Tumebacillus lacus</name>
    <dbReference type="NCBI Taxonomy" id="2995335"/>
    <lineage>
        <taxon>Bacteria</taxon>
        <taxon>Bacillati</taxon>
        <taxon>Bacillota</taxon>
        <taxon>Bacilli</taxon>
        <taxon>Bacillales</taxon>
        <taxon>Alicyclobacillaceae</taxon>
        <taxon>Tumebacillus</taxon>
    </lineage>
</organism>
<dbReference type="EMBL" id="JAPMLT010000013">
    <property type="protein sequence ID" value="MCX7571878.1"/>
    <property type="molecule type" value="Genomic_DNA"/>
</dbReference>
<evidence type="ECO:0000313" key="2">
    <source>
        <dbReference type="Proteomes" id="UP001208017"/>
    </source>
</evidence>
<proteinExistence type="predicted"/>
<evidence type="ECO:0000313" key="1">
    <source>
        <dbReference type="EMBL" id="MCX7571878.1"/>
    </source>
</evidence>
<accession>A0ABT3X4P4</accession>
<dbReference type="Gene3D" id="3.40.50.1240">
    <property type="entry name" value="Phosphoglycerate mutase-like"/>
    <property type="match status" value="1"/>
</dbReference>
<protein>
    <submittedName>
        <fullName evidence="1">Histidine phosphatase family protein</fullName>
    </submittedName>
</protein>
<dbReference type="SUPFAM" id="SSF53254">
    <property type="entry name" value="Phosphoglycerate mutase-like"/>
    <property type="match status" value="1"/>
</dbReference>
<gene>
    <name evidence="1" type="ORF">OS242_18185</name>
</gene>
<reference evidence="1 2" key="1">
    <citation type="submission" date="2022-11" db="EMBL/GenBank/DDBJ databases">
        <title>Study of microbial diversity in lake waters.</title>
        <authorList>
            <person name="Zhang J."/>
        </authorList>
    </citation>
    <scope>NUCLEOTIDE SEQUENCE [LARGE SCALE GENOMIC DNA]</scope>
    <source>
        <strain evidence="1 2">DT12</strain>
    </source>
</reference>
<keyword evidence="2" id="KW-1185">Reference proteome</keyword>
<dbReference type="Proteomes" id="UP001208017">
    <property type="component" value="Unassembled WGS sequence"/>
</dbReference>
<comment type="caution">
    <text evidence="1">The sequence shown here is derived from an EMBL/GenBank/DDBJ whole genome shotgun (WGS) entry which is preliminary data.</text>
</comment>
<dbReference type="Pfam" id="PF00300">
    <property type="entry name" value="His_Phos_1"/>
    <property type="match status" value="1"/>
</dbReference>
<dbReference type="InterPro" id="IPR013078">
    <property type="entry name" value="His_Pase_superF_clade-1"/>
</dbReference>
<dbReference type="RefSeq" id="WP_267153123.1">
    <property type="nucleotide sequence ID" value="NZ_JAPMLT010000013.1"/>
</dbReference>
<dbReference type="CDD" id="cd07067">
    <property type="entry name" value="HP_PGM_like"/>
    <property type="match status" value="1"/>
</dbReference>
<sequence length="178" mass="20383">MKVGLVRHFKVRMGFPKGLVGPDEFLKWFDEYDAADIEIGTVDLGGVNWKRCYASDLPRAVQTAKTIYHGEIKTSTALRELRAYPFFKRHVRLPFLLWGILVRIAWAIDHPSQLENQADIKERLGTILDEILQESSEDVLIVSHGACMMTLRKELLKRGFTGPTFNTPDNGKLYVYEN</sequence>
<dbReference type="InterPro" id="IPR029033">
    <property type="entry name" value="His_PPase_superfam"/>
</dbReference>
<name>A0ABT3X4P4_9BACL</name>